<evidence type="ECO:0000256" key="1">
    <source>
        <dbReference type="SAM" id="Phobius"/>
    </source>
</evidence>
<feature type="transmembrane region" description="Helical" evidence="1">
    <location>
        <begin position="539"/>
        <end position="559"/>
    </location>
</feature>
<feature type="transmembrane region" description="Helical" evidence="1">
    <location>
        <begin position="491"/>
        <end position="511"/>
    </location>
</feature>
<dbReference type="AlphaFoldDB" id="A0A1H7CJS4"/>
<dbReference type="Pfam" id="PF18949">
    <property type="entry name" value="DUF5693"/>
    <property type="match status" value="1"/>
</dbReference>
<dbReference type="STRING" id="84035.SAMN05660742_12113"/>
<dbReference type="Proteomes" id="UP000199662">
    <property type="component" value="Unassembled WGS sequence"/>
</dbReference>
<feature type="transmembrane region" description="Helical" evidence="1">
    <location>
        <begin position="615"/>
        <end position="637"/>
    </location>
</feature>
<keyword evidence="1" id="KW-0812">Transmembrane</keyword>
<sequence>MKIFKYSRWLIAFIIVGLVAAMIVNIQRYQVEKNNMSVEMAIDYEGLVQLAQMEGIPIDTMLQKAKDAGITSLAVYETTFKKFNENGKASATAGSEILQKYHNGSLIDPNWRQLVDAGVIQGADVYVTGNDKQTFVELKEDLLRRLGHDRVQSLQVGKEEVLALKVNYEQFLKMNLGMPTDEMKLVNAAGFYVIARPSNYSDVSKDDVDAVFKRLDGINISDIIFSGDQTLGSPTQLDATVDYFKTRGITLGMIEHTTQLQFYKQDGLMELAQALDYKAARVYSIPKDEQPKLKIATAVERWANTDEERNIRIDLMRIYEKPEGNMSLLATNLKYFSDTRDLLQRSGFTLGKAGTFENYNASNILRMIMMLGVAAAIVLYLRLILPAFKEKQQYLLFAVLSICFIVPLAMGHGASVRTLTALASANLFPALAVIWLLDQIRGIRLAENSSMLKIIGTGVAALFVTGILSFVGAAYVSGILADVQYLLEVNIFRGIKLTFILPIILVSIAFLRRYNIFDGSTDSTESIMAQVKKILNTPVYIKSLMAFFFAVIVIIVFIGRSGHTEGMPVPGIELKFRAFLEQLLYARPRSKELLIGHPAFMLAVLAFYRKWPTIIFFVLVVFATIGQGSLVETFAHMRTPFMMSFDRGVGGIVLGAGLGIIAMLVVHGWQRLFSSKRRNISEHE</sequence>
<name>A0A1H7CJS4_9FIRM</name>
<feature type="transmembrane region" description="Helical" evidence="1">
    <location>
        <begin position="394"/>
        <end position="413"/>
    </location>
</feature>
<dbReference type="EMBL" id="FNZK01000021">
    <property type="protein sequence ID" value="SEJ87392.1"/>
    <property type="molecule type" value="Genomic_DNA"/>
</dbReference>
<evidence type="ECO:0000313" key="2">
    <source>
        <dbReference type="EMBL" id="SEJ87392.1"/>
    </source>
</evidence>
<dbReference type="RefSeq" id="WP_091834503.1">
    <property type="nucleotide sequence ID" value="NZ_FNZK01000021.1"/>
</dbReference>
<keyword evidence="1" id="KW-0472">Membrane</keyword>
<feature type="transmembrane region" description="Helical" evidence="1">
    <location>
        <begin position="364"/>
        <end position="385"/>
    </location>
</feature>
<feature type="transmembrane region" description="Helical" evidence="1">
    <location>
        <begin position="649"/>
        <end position="669"/>
    </location>
</feature>
<feature type="transmembrane region" description="Helical" evidence="1">
    <location>
        <begin position="419"/>
        <end position="437"/>
    </location>
</feature>
<feature type="transmembrane region" description="Helical" evidence="1">
    <location>
        <begin position="593"/>
        <end position="608"/>
    </location>
</feature>
<keyword evidence="3" id="KW-1185">Reference proteome</keyword>
<keyword evidence="1" id="KW-1133">Transmembrane helix</keyword>
<dbReference type="InterPro" id="IPR043748">
    <property type="entry name" value="DUF5693"/>
</dbReference>
<protein>
    <submittedName>
        <fullName evidence="2">Uncharacterized protein</fullName>
    </submittedName>
</protein>
<feature type="transmembrane region" description="Helical" evidence="1">
    <location>
        <begin position="458"/>
        <end position="479"/>
    </location>
</feature>
<evidence type="ECO:0000313" key="3">
    <source>
        <dbReference type="Proteomes" id="UP000199662"/>
    </source>
</evidence>
<gene>
    <name evidence="2" type="ORF">SAMN05660742_12113</name>
</gene>
<accession>A0A1H7CJS4</accession>
<reference evidence="2 3" key="1">
    <citation type="submission" date="2016-10" db="EMBL/GenBank/DDBJ databases">
        <authorList>
            <person name="de Groot N.N."/>
        </authorList>
    </citation>
    <scope>NUCLEOTIDE SEQUENCE [LARGE SCALE GENOMIC DNA]</scope>
    <source>
        <strain evidence="2 3">DSM 2179</strain>
    </source>
</reference>
<organism evidence="2 3">
    <name type="scientific">Propionispira arboris</name>
    <dbReference type="NCBI Taxonomy" id="84035"/>
    <lineage>
        <taxon>Bacteria</taxon>
        <taxon>Bacillati</taxon>
        <taxon>Bacillota</taxon>
        <taxon>Negativicutes</taxon>
        <taxon>Selenomonadales</taxon>
        <taxon>Selenomonadaceae</taxon>
        <taxon>Propionispira</taxon>
    </lineage>
</organism>
<proteinExistence type="predicted"/>